<dbReference type="InterPro" id="IPR007813">
    <property type="entry name" value="PilN"/>
</dbReference>
<dbReference type="Pfam" id="PF05137">
    <property type="entry name" value="PilN"/>
    <property type="match status" value="1"/>
</dbReference>
<dbReference type="InterPro" id="IPR052534">
    <property type="entry name" value="Extracell_DNA_Util/SecSys_Comp"/>
</dbReference>
<evidence type="ECO:0000256" key="1">
    <source>
        <dbReference type="SAM" id="Coils"/>
    </source>
</evidence>
<keyword evidence="2" id="KW-1133">Transmembrane helix</keyword>
<sequence>MVKINLLPIKSELRKKALVEHVTLLALCIILVFILSWFVQTSINHQKEMLQQEVTATKLEIKKLTAEAGEIEKFKQQKQELERKLDIITELNAKKTGPVEVLDQLSLLIPEKAWITSLKNTGNTLVLDGAAVDNPTIATFMKNLQTSPYFQEVDLELTQQQGINHKFTIKCKIKLPS</sequence>
<feature type="transmembrane region" description="Helical" evidence="2">
    <location>
        <begin position="21"/>
        <end position="39"/>
    </location>
</feature>
<dbReference type="GO" id="GO:0043107">
    <property type="term" value="P:type IV pilus-dependent motility"/>
    <property type="evidence" value="ECO:0007669"/>
    <property type="project" value="TreeGrafter"/>
</dbReference>
<gene>
    <name evidence="3" type="ORF">SCFA_40019</name>
</gene>
<feature type="coiled-coil region" evidence="1">
    <location>
        <begin position="47"/>
        <end position="94"/>
    </location>
</feature>
<dbReference type="GO" id="GO:0043683">
    <property type="term" value="P:type IV pilus assembly"/>
    <property type="evidence" value="ECO:0007669"/>
    <property type="project" value="TreeGrafter"/>
</dbReference>
<dbReference type="PANTHER" id="PTHR40278">
    <property type="entry name" value="DNA UTILIZATION PROTEIN HOFN"/>
    <property type="match status" value="1"/>
</dbReference>
<organism evidence="3">
    <name type="scientific">anaerobic digester metagenome</name>
    <dbReference type="NCBI Taxonomy" id="1263854"/>
    <lineage>
        <taxon>unclassified sequences</taxon>
        <taxon>metagenomes</taxon>
        <taxon>ecological metagenomes</taxon>
    </lineage>
</organism>
<dbReference type="PANTHER" id="PTHR40278:SF2">
    <property type="entry name" value="TYPE IV PILUS INNER MEMBRANE COMPONENT PILN"/>
    <property type="match status" value="1"/>
</dbReference>
<accession>A0A485M1I8</accession>
<proteinExistence type="predicted"/>
<evidence type="ECO:0000313" key="3">
    <source>
        <dbReference type="EMBL" id="VFU15128.1"/>
    </source>
</evidence>
<dbReference type="EMBL" id="CAADRM010000103">
    <property type="protein sequence ID" value="VFU15128.1"/>
    <property type="molecule type" value="Genomic_DNA"/>
</dbReference>
<keyword evidence="1" id="KW-0175">Coiled coil</keyword>
<keyword evidence="2" id="KW-0472">Membrane</keyword>
<dbReference type="AlphaFoldDB" id="A0A485M1I8"/>
<reference evidence="3" key="1">
    <citation type="submission" date="2019-03" db="EMBL/GenBank/DDBJ databases">
        <authorList>
            <person name="Hao L."/>
        </authorList>
    </citation>
    <scope>NUCLEOTIDE SEQUENCE</scope>
</reference>
<name>A0A485M1I8_9ZZZZ</name>
<evidence type="ECO:0000256" key="2">
    <source>
        <dbReference type="SAM" id="Phobius"/>
    </source>
</evidence>
<protein>
    <submittedName>
        <fullName evidence="3">Fimbrial assembly protein (PilN)</fullName>
    </submittedName>
</protein>
<keyword evidence="2" id="KW-0812">Transmembrane</keyword>